<comment type="caution">
    <text evidence="2">The sequence shown here is derived from an EMBL/GenBank/DDBJ whole genome shotgun (WGS) entry which is preliminary data.</text>
</comment>
<dbReference type="HOGENOM" id="CLU_2086500_0_0_1"/>
<dbReference type="AlphaFoldDB" id="A0A059JJK9"/>
<dbReference type="Proteomes" id="UP000024533">
    <property type="component" value="Unassembled WGS sequence"/>
</dbReference>
<sequence>MSIGPRERPGNERRKTRLSMRPEITLGGLASITWPHLRVLPKREIGMSLRSDHDCGREKRQGENATSPYRDLRHWKQNMGGVRIWSKQKMLSAERRDKASCLDSAAADHGRGTLAAE</sequence>
<evidence type="ECO:0000256" key="1">
    <source>
        <dbReference type="SAM" id="MobiDB-lite"/>
    </source>
</evidence>
<name>A0A059JJK9_TRIIM</name>
<feature type="compositionally biased region" description="Basic and acidic residues" evidence="1">
    <location>
        <begin position="49"/>
        <end position="62"/>
    </location>
</feature>
<protein>
    <submittedName>
        <fullName evidence="2">Uncharacterized protein</fullName>
    </submittedName>
</protein>
<feature type="region of interest" description="Disordered" evidence="1">
    <location>
        <begin position="1"/>
        <end position="22"/>
    </location>
</feature>
<reference evidence="2 3" key="1">
    <citation type="submission" date="2014-02" db="EMBL/GenBank/DDBJ databases">
        <title>The Genome Sequence of Trichophyton interdigitale MR816.</title>
        <authorList>
            <consortium name="The Broad Institute Genomics Platform"/>
            <person name="Cuomo C.A."/>
            <person name="White T.C."/>
            <person name="Graser Y."/>
            <person name="Martinez-Rossi N."/>
            <person name="Heitman J."/>
            <person name="Young S.K."/>
            <person name="Zeng Q."/>
            <person name="Gargeya S."/>
            <person name="Abouelleil A."/>
            <person name="Alvarado L."/>
            <person name="Chapman S.B."/>
            <person name="Gainer-Dewar J."/>
            <person name="Goldberg J."/>
            <person name="Griggs A."/>
            <person name="Gujja S."/>
            <person name="Hansen M."/>
            <person name="Howarth C."/>
            <person name="Imamovic A."/>
            <person name="Larimer J."/>
            <person name="Martinez D."/>
            <person name="Murphy C."/>
            <person name="Pearson M.D."/>
            <person name="Persinoti G."/>
            <person name="Poon T."/>
            <person name="Priest M."/>
            <person name="Roberts A.D."/>
            <person name="Saif S."/>
            <person name="Shea T.D."/>
            <person name="Sykes S.N."/>
            <person name="Wortman J."/>
            <person name="Nusbaum C."/>
            <person name="Birren B."/>
        </authorList>
    </citation>
    <scope>NUCLEOTIDE SEQUENCE [LARGE SCALE GENOMIC DNA]</scope>
    <source>
        <strain evidence="2 3">MR816</strain>
    </source>
</reference>
<evidence type="ECO:0000313" key="3">
    <source>
        <dbReference type="Proteomes" id="UP000024533"/>
    </source>
</evidence>
<feature type="region of interest" description="Disordered" evidence="1">
    <location>
        <begin position="49"/>
        <end position="71"/>
    </location>
</feature>
<evidence type="ECO:0000313" key="2">
    <source>
        <dbReference type="EMBL" id="KDB27642.1"/>
    </source>
</evidence>
<feature type="region of interest" description="Disordered" evidence="1">
    <location>
        <begin position="95"/>
        <end position="117"/>
    </location>
</feature>
<proteinExistence type="predicted"/>
<organism evidence="2 3">
    <name type="scientific">Trichophyton interdigitale (strain MR816)</name>
    <dbReference type="NCBI Taxonomy" id="1215338"/>
    <lineage>
        <taxon>Eukaryota</taxon>
        <taxon>Fungi</taxon>
        <taxon>Dikarya</taxon>
        <taxon>Ascomycota</taxon>
        <taxon>Pezizomycotina</taxon>
        <taxon>Eurotiomycetes</taxon>
        <taxon>Eurotiomycetidae</taxon>
        <taxon>Onygenales</taxon>
        <taxon>Arthrodermataceae</taxon>
        <taxon>Trichophyton</taxon>
    </lineage>
</organism>
<dbReference type="EMBL" id="AOKY01000045">
    <property type="protein sequence ID" value="KDB27642.1"/>
    <property type="molecule type" value="Genomic_DNA"/>
</dbReference>
<feature type="compositionally biased region" description="Basic and acidic residues" evidence="1">
    <location>
        <begin position="1"/>
        <end position="13"/>
    </location>
</feature>
<feature type="compositionally biased region" description="Basic and acidic residues" evidence="1">
    <location>
        <begin position="95"/>
        <end position="111"/>
    </location>
</feature>
<gene>
    <name evidence="2" type="ORF">H109_00578</name>
</gene>
<accession>A0A059JJK9</accession>
<keyword evidence="3" id="KW-1185">Reference proteome</keyword>